<dbReference type="Gene3D" id="3.40.50.1240">
    <property type="entry name" value="Phosphoglycerate mutase-like"/>
    <property type="match status" value="1"/>
</dbReference>
<evidence type="ECO:0000313" key="3">
    <source>
        <dbReference type="EMBL" id="CAI5741677.1"/>
    </source>
</evidence>
<evidence type="ECO:0000256" key="1">
    <source>
        <dbReference type="ARBA" id="ARBA00005375"/>
    </source>
</evidence>
<dbReference type="InterPro" id="IPR033379">
    <property type="entry name" value="Acid_Pase_AS"/>
</dbReference>
<sequence>MATSPKPTPRRNVTLRHVLIFHRHGDRTPVLTSFGTAAAPLVDETAFWASKVATPEQLQVLLETAKPVGASALHPPVLCPSKASQHPYGLLTGQGVRAMTDKGRALRARYGALIDSSNIKREDVYVLSSSVPRTVESVQCLLRGFFHDSDTAQVPQFHVHTYEHNVLAPRHPRQVFNEIELLVNDDVLTLRSESEREATKQLALYLRECLGITSDQPLSWTAIRDALKCCAAHGRPFPDGIDQSIFLQVEAYDTWLWQRLYRGKDFCYRAFKDGVNEVYSFLKTVVEHKQPAKLSFFSAHDNSIVALLGALQIDAGTHLPEYGSMLALEMYEDEATHEFFITPRYDNEVVTFAGHEQDSLCPFVHFESLVLEFLSHTPAEQARAKH</sequence>
<name>A0AAV0UXU2_HYABA</name>
<dbReference type="EMBL" id="CANTFL010001451">
    <property type="protein sequence ID" value="CAI5741677.1"/>
    <property type="molecule type" value="Genomic_DNA"/>
</dbReference>
<keyword evidence="2" id="KW-0378">Hydrolase</keyword>
<dbReference type="CDD" id="cd07061">
    <property type="entry name" value="HP_HAP_like"/>
    <property type="match status" value="1"/>
</dbReference>
<protein>
    <recommendedName>
        <fullName evidence="5">Histidine acid phosphatase</fullName>
    </recommendedName>
</protein>
<evidence type="ECO:0008006" key="5">
    <source>
        <dbReference type="Google" id="ProtNLM"/>
    </source>
</evidence>
<comment type="caution">
    <text evidence="3">The sequence shown here is derived from an EMBL/GenBank/DDBJ whole genome shotgun (WGS) entry which is preliminary data.</text>
</comment>
<dbReference type="SUPFAM" id="SSF53254">
    <property type="entry name" value="Phosphoglycerate mutase-like"/>
    <property type="match status" value="1"/>
</dbReference>
<dbReference type="InterPro" id="IPR029033">
    <property type="entry name" value="His_PPase_superfam"/>
</dbReference>
<comment type="similarity">
    <text evidence="1">Belongs to the histidine acid phosphatase family.</text>
</comment>
<dbReference type="PANTHER" id="PTHR11567:SF110">
    <property type="entry name" value="2-PHOSPHOXYLOSE PHOSPHATASE 1"/>
    <property type="match status" value="1"/>
</dbReference>
<dbReference type="InterPro" id="IPR000560">
    <property type="entry name" value="His_Pase_clade-2"/>
</dbReference>
<dbReference type="Proteomes" id="UP001162031">
    <property type="component" value="Unassembled WGS sequence"/>
</dbReference>
<keyword evidence="4" id="KW-1185">Reference proteome</keyword>
<dbReference type="GO" id="GO:0016791">
    <property type="term" value="F:phosphatase activity"/>
    <property type="evidence" value="ECO:0007669"/>
    <property type="project" value="TreeGrafter"/>
</dbReference>
<organism evidence="3 4">
    <name type="scientific">Hyaloperonospora brassicae</name>
    <name type="common">Brassica downy mildew</name>
    <name type="synonym">Peronospora brassicae</name>
    <dbReference type="NCBI Taxonomy" id="162125"/>
    <lineage>
        <taxon>Eukaryota</taxon>
        <taxon>Sar</taxon>
        <taxon>Stramenopiles</taxon>
        <taxon>Oomycota</taxon>
        <taxon>Peronosporomycetes</taxon>
        <taxon>Peronosporales</taxon>
        <taxon>Peronosporaceae</taxon>
        <taxon>Hyaloperonospora</taxon>
    </lineage>
</organism>
<reference evidence="3" key="1">
    <citation type="submission" date="2022-12" db="EMBL/GenBank/DDBJ databases">
        <authorList>
            <person name="Webb A."/>
        </authorList>
    </citation>
    <scope>NUCLEOTIDE SEQUENCE</scope>
    <source>
        <strain evidence="3">Hp1</strain>
    </source>
</reference>
<dbReference type="Pfam" id="PF00328">
    <property type="entry name" value="His_Phos_2"/>
    <property type="match status" value="1"/>
</dbReference>
<evidence type="ECO:0000256" key="2">
    <source>
        <dbReference type="ARBA" id="ARBA00022801"/>
    </source>
</evidence>
<dbReference type="AlphaFoldDB" id="A0AAV0UXU2"/>
<dbReference type="PROSITE" id="PS00778">
    <property type="entry name" value="HIS_ACID_PHOSPHAT_2"/>
    <property type="match status" value="1"/>
</dbReference>
<evidence type="ECO:0000313" key="4">
    <source>
        <dbReference type="Proteomes" id="UP001162031"/>
    </source>
</evidence>
<dbReference type="InterPro" id="IPR050645">
    <property type="entry name" value="Histidine_acid_phosphatase"/>
</dbReference>
<accession>A0AAV0UXU2</accession>
<dbReference type="PANTHER" id="PTHR11567">
    <property type="entry name" value="ACID PHOSPHATASE-RELATED"/>
    <property type="match status" value="1"/>
</dbReference>
<proteinExistence type="inferred from homology"/>
<gene>
    <name evidence="3" type="ORF">HBR001_LOCUS8594</name>
</gene>